<comment type="caution">
    <text evidence="1">The sequence shown here is derived from an EMBL/GenBank/DDBJ whole genome shotgun (WGS) entry which is preliminary data.</text>
</comment>
<dbReference type="EMBL" id="BMAT01013883">
    <property type="protein sequence ID" value="GFS22120.1"/>
    <property type="molecule type" value="Genomic_DNA"/>
</dbReference>
<dbReference type="AlphaFoldDB" id="A0AAV4JIN5"/>
<keyword evidence="2" id="KW-1185">Reference proteome</keyword>
<dbReference type="PANTHER" id="PTHR47403">
    <property type="entry name" value="LOC100145250 PROTEIN"/>
    <property type="match status" value="1"/>
</dbReference>
<proteinExistence type="predicted"/>
<dbReference type="PANTHER" id="PTHR47403:SF6">
    <property type="entry name" value="N-ACETYLTRANSFERASE DOMAIN-CONTAINING PROTEIN"/>
    <property type="match status" value="1"/>
</dbReference>
<organism evidence="1 2">
    <name type="scientific">Elysia marginata</name>
    <dbReference type="NCBI Taxonomy" id="1093978"/>
    <lineage>
        <taxon>Eukaryota</taxon>
        <taxon>Metazoa</taxon>
        <taxon>Spiralia</taxon>
        <taxon>Lophotrochozoa</taxon>
        <taxon>Mollusca</taxon>
        <taxon>Gastropoda</taxon>
        <taxon>Heterobranchia</taxon>
        <taxon>Euthyneura</taxon>
        <taxon>Panpulmonata</taxon>
        <taxon>Sacoglossa</taxon>
        <taxon>Placobranchoidea</taxon>
        <taxon>Plakobranchidae</taxon>
        <taxon>Elysia</taxon>
    </lineage>
</organism>
<evidence type="ECO:0000313" key="1">
    <source>
        <dbReference type="EMBL" id="GFS22120.1"/>
    </source>
</evidence>
<reference evidence="1 2" key="1">
    <citation type="journal article" date="2021" name="Elife">
        <title>Chloroplast acquisition without the gene transfer in kleptoplastic sea slugs, Plakobranchus ocellatus.</title>
        <authorList>
            <person name="Maeda T."/>
            <person name="Takahashi S."/>
            <person name="Yoshida T."/>
            <person name="Shimamura S."/>
            <person name="Takaki Y."/>
            <person name="Nagai Y."/>
            <person name="Toyoda A."/>
            <person name="Suzuki Y."/>
            <person name="Arimoto A."/>
            <person name="Ishii H."/>
            <person name="Satoh N."/>
            <person name="Nishiyama T."/>
            <person name="Hasebe M."/>
            <person name="Maruyama T."/>
            <person name="Minagawa J."/>
            <person name="Obokata J."/>
            <person name="Shigenobu S."/>
        </authorList>
    </citation>
    <scope>NUCLEOTIDE SEQUENCE [LARGE SCALE GENOMIC DNA]</scope>
</reference>
<evidence type="ECO:0000313" key="2">
    <source>
        <dbReference type="Proteomes" id="UP000762676"/>
    </source>
</evidence>
<accession>A0AAV4JIN5</accession>
<sequence>MTTTFDGGLTVMGRAGRVARDYRKLGVFQMMATELERHTAQHRPRVLYETTSHTERLDHFHDSLFLQGYMSVYRKGQISKALHLSNTWSSEIDLQGTHSTTDVHKMDQQAERPTTDIYKMEQWTTHSTTDVHKMGQHTAQPTTDVHKMDHHTIQTNLDNSEMDQSTTHPTAYGEEMGQHTIHSNIEVHELGQTDLSVLFEAEKSKARIFPEGRLFNFYLGYRLQDENIPAILCERGGGFYSMETGLENVHKDRNGNRNDIPVSQDSATVPKKTFNQSAESDPSKVFDTSKRGLKLNEAHRVAMATFYFCFPTRTGYVYAVDVYASPQQPASRDHLTRHLRHHIATARRHFPDKDGILTLGFDLHISRDIVESSLNEMGICSDFPGPKFQALYERSKLLPSDNVANGRYSSKL</sequence>
<gene>
    <name evidence="1" type="ORF">ElyMa_006942600</name>
</gene>
<name>A0AAV4JIN5_9GAST</name>
<protein>
    <submittedName>
        <fullName evidence="1">Uncharacterized protein</fullName>
    </submittedName>
</protein>
<dbReference type="Proteomes" id="UP000762676">
    <property type="component" value="Unassembled WGS sequence"/>
</dbReference>